<accession>A0A7X0ZIW2</accession>
<name>A0A7X0ZIW2_9LIST</name>
<evidence type="ECO:0008006" key="5">
    <source>
        <dbReference type="Google" id="ProtNLM"/>
    </source>
</evidence>
<evidence type="ECO:0000313" key="1">
    <source>
        <dbReference type="EMBL" id="MBC1375946.1"/>
    </source>
</evidence>
<dbReference type="RefSeq" id="WP_185319539.1">
    <property type="nucleotide sequence ID" value="NZ_JAARPH010000003.1"/>
</dbReference>
<evidence type="ECO:0000313" key="3">
    <source>
        <dbReference type="Proteomes" id="UP000518829"/>
    </source>
</evidence>
<organism evidence="2 4">
    <name type="scientific">Listeria farberi</name>
    <dbReference type="NCBI Taxonomy" id="2713500"/>
    <lineage>
        <taxon>Bacteria</taxon>
        <taxon>Bacillati</taxon>
        <taxon>Bacillota</taxon>
        <taxon>Bacilli</taxon>
        <taxon>Bacillales</taxon>
        <taxon>Listeriaceae</taxon>
        <taxon>Listeria</taxon>
    </lineage>
</organism>
<dbReference type="EMBL" id="JAARPH010000003">
    <property type="protein sequence ID" value="MBC1375946.1"/>
    <property type="molecule type" value="Genomic_DNA"/>
</dbReference>
<gene>
    <name evidence="1" type="ORF">HB839_10455</name>
    <name evidence="2" type="ORF">HCB47_10200</name>
</gene>
<protein>
    <recommendedName>
        <fullName evidence="5">DUF2185 domain-containing protein</fullName>
    </recommendedName>
</protein>
<sequence>MEFPFYDEPNTATITCCHIIENGDPILYVSHDDDDGMWQFLCGKTHEEDEAKLVSLKSVFDLDNSVGLLKDMPYGYYAERKTQDDEWIVRKQ</sequence>
<dbReference type="Proteomes" id="UP000558070">
    <property type="component" value="Unassembled WGS sequence"/>
</dbReference>
<dbReference type="Proteomes" id="UP000518829">
    <property type="component" value="Unassembled WGS sequence"/>
</dbReference>
<evidence type="ECO:0000313" key="2">
    <source>
        <dbReference type="EMBL" id="MBC2287986.1"/>
    </source>
</evidence>
<reference evidence="3 4" key="1">
    <citation type="submission" date="2020-03" db="EMBL/GenBank/DDBJ databases">
        <title>Soil Listeria distribution.</title>
        <authorList>
            <person name="Liao J."/>
            <person name="Wiedmann M."/>
        </authorList>
    </citation>
    <scope>NUCLEOTIDE SEQUENCE [LARGE SCALE GENOMIC DNA]</scope>
    <source>
        <strain evidence="2 4">FSL L7-0072</strain>
        <strain evidence="1 3">FSL L7-1699</strain>
    </source>
</reference>
<dbReference type="AlphaFoldDB" id="A0A7X0ZIW2"/>
<keyword evidence="3" id="KW-1185">Reference proteome</keyword>
<comment type="caution">
    <text evidence="2">The sequence shown here is derived from an EMBL/GenBank/DDBJ whole genome shotgun (WGS) entry which is preliminary data.</text>
</comment>
<proteinExistence type="predicted"/>
<dbReference type="EMBL" id="JAARZO010000003">
    <property type="protein sequence ID" value="MBC2287986.1"/>
    <property type="molecule type" value="Genomic_DNA"/>
</dbReference>
<evidence type="ECO:0000313" key="4">
    <source>
        <dbReference type="Proteomes" id="UP000558070"/>
    </source>
</evidence>